<dbReference type="HAMAP" id="MF_00721">
    <property type="entry name" value="Ribosomal_eL14"/>
    <property type="match status" value="1"/>
</dbReference>
<dbReference type="Proteomes" id="UP000291213">
    <property type="component" value="Unassembled WGS sequence"/>
</dbReference>
<dbReference type="GO" id="GO:0003735">
    <property type="term" value="F:structural constituent of ribosome"/>
    <property type="evidence" value="ECO:0007669"/>
    <property type="project" value="InterPro"/>
</dbReference>
<proteinExistence type="inferred from homology"/>
<dbReference type="InterPro" id="IPR023651">
    <property type="entry name" value="Ribosomal_eL14_arc"/>
</dbReference>
<evidence type="ECO:0000313" key="5">
    <source>
        <dbReference type="EMBL" id="GBF08883.1"/>
    </source>
</evidence>
<evidence type="ECO:0000256" key="3">
    <source>
        <dbReference type="HAMAP-Rule" id="MF_00721"/>
    </source>
</evidence>
<gene>
    <name evidence="3" type="primary">rpl14e</name>
    <name evidence="5" type="ORF">apy_06080</name>
</gene>
<dbReference type="InterPro" id="IPR008991">
    <property type="entry name" value="Translation_prot_SH3-like_sf"/>
</dbReference>
<dbReference type="InterPro" id="IPR005824">
    <property type="entry name" value="KOW"/>
</dbReference>
<comment type="similarity">
    <text evidence="3">Belongs to the eukaryotic ribosomal protein eL14 family.</text>
</comment>
<keyword evidence="1 3" id="KW-0689">Ribosomal protein</keyword>
<dbReference type="SUPFAM" id="SSF50104">
    <property type="entry name" value="Translation proteins SH3-like domain"/>
    <property type="match status" value="1"/>
</dbReference>
<dbReference type="AlphaFoldDB" id="A0A401H917"/>
<name>A0A401H917_AERPX</name>
<dbReference type="CDD" id="cd23702">
    <property type="entry name" value="eL14"/>
    <property type="match status" value="1"/>
</dbReference>
<evidence type="ECO:0000256" key="2">
    <source>
        <dbReference type="ARBA" id="ARBA00023274"/>
    </source>
</evidence>
<feature type="domain" description="KOW" evidence="4">
    <location>
        <begin position="12"/>
        <end position="41"/>
    </location>
</feature>
<dbReference type="GO" id="GO:0042273">
    <property type="term" value="P:ribosomal large subunit biogenesis"/>
    <property type="evidence" value="ECO:0007669"/>
    <property type="project" value="TreeGrafter"/>
</dbReference>
<sequence length="105" mass="11757">MWVDGMAKVVEVGRICVKTRGREAGRKCVIVDIIDENFVLVTGPKSLTGVRRRRVNIDHIEILDKKVDIPKGASDEDVLKALEEAGLADFMREPVRIARITPFTL</sequence>
<dbReference type="NCBIfam" id="NF003320">
    <property type="entry name" value="PRK04333.1"/>
    <property type="match status" value="1"/>
</dbReference>
<dbReference type="GO" id="GO:0022625">
    <property type="term" value="C:cytosolic large ribosomal subunit"/>
    <property type="evidence" value="ECO:0007669"/>
    <property type="project" value="TreeGrafter"/>
</dbReference>
<dbReference type="Gene3D" id="2.30.30.30">
    <property type="match status" value="1"/>
</dbReference>
<comment type="caution">
    <text evidence="5">The sequence shown here is derived from an EMBL/GenBank/DDBJ whole genome shotgun (WGS) entry which is preliminary data.</text>
</comment>
<reference evidence="5 6" key="1">
    <citation type="submission" date="2017-02" db="EMBL/GenBank/DDBJ databases">
        <title>isolation and characterization of a novel temperate virus Aeropyrum globular virus 1 infecting hyperthermophilic archaeon Aeropyrum.</title>
        <authorList>
            <person name="Yumiya M."/>
            <person name="Yoshida T."/>
            <person name="Sako Y."/>
        </authorList>
    </citation>
    <scope>NUCLEOTIDE SEQUENCE [LARGE SCALE GENOMIC DNA]</scope>
    <source>
        <strain evidence="5 6">YK1-12-2013</strain>
    </source>
</reference>
<dbReference type="PANTHER" id="PTHR11127">
    <property type="entry name" value="60S RIBOSOMAL PROTEIN L14"/>
    <property type="match status" value="1"/>
</dbReference>
<dbReference type="InterPro" id="IPR039660">
    <property type="entry name" value="Ribosomal_eL14"/>
</dbReference>
<organism evidence="5 6">
    <name type="scientific">Aeropyrum pernix</name>
    <dbReference type="NCBI Taxonomy" id="56636"/>
    <lineage>
        <taxon>Archaea</taxon>
        <taxon>Thermoproteota</taxon>
        <taxon>Thermoprotei</taxon>
        <taxon>Desulfurococcales</taxon>
        <taxon>Desulfurococcaceae</taxon>
        <taxon>Aeropyrum</taxon>
    </lineage>
</organism>
<dbReference type="Pfam" id="PF00467">
    <property type="entry name" value="KOW"/>
    <property type="match status" value="1"/>
</dbReference>
<dbReference type="GO" id="GO:0006412">
    <property type="term" value="P:translation"/>
    <property type="evidence" value="ECO:0007669"/>
    <property type="project" value="UniProtKB-UniRule"/>
</dbReference>
<dbReference type="GO" id="GO:0003723">
    <property type="term" value="F:RNA binding"/>
    <property type="evidence" value="ECO:0007669"/>
    <property type="project" value="InterPro"/>
</dbReference>
<dbReference type="FunFam" id="2.30.30.30:FF:000045">
    <property type="entry name" value="50S ribosomal protein L14e"/>
    <property type="match status" value="1"/>
</dbReference>
<dbReference type="EMBL" id="BDMD01000032">
    <property type="protein sequence ID" value="GBF08883.1"/>
    <property type="molecule type" value="Genomic_DNA"/>
</dbReference>
<protein>
    <recommendedName>
        <fullName evidence="3">Large ribosomal subunit protein eL14</fullName>
    </recommendedName>
</protein>
<accession>A0A401H917</accession>
<evidence type="ECO:0000313" key="6">
    <source>
        <dbReference type="Proteomes" id="UP000291213"/>
    </source>
</evidence>
<evidence type="ECO:0000256" key="1">
    <source>
        <dbReference type="ARBA" id="ARBA00022980"/>
    </source>
</evidence>
<evidence type="ECO:0000259" key="4">
    <source>
        <dbReference type="Pfam" id="PF00467"/>
    </source>
</evidence>
<dbReference type="InterPro" id="IPR014722">
    <property type="entry name" value="Rib_uL2_dom2"/>
</dbReference>
<keyword evidence="2 3" id="KW-0687">Ribonucleoprotein</keyword>
<dbReference type="PANTHER" id="PTHR11127:SF2">
    <property type="entry name" value="LARGE RIBOSOMAL SUBUNIT PROTEIN EL14"/>
    <property type="match status" value="1"/>
</dbReference>